<evidence type="ECO:0000313" key="3">
    <source>
        <dbReference type="Proteomes" id="UP000507470"/>
    </source>
</evidence>
<evidence type="ECO:0000256" key="1">
    <source>
        <dbReference type="SAM" id="Phobius"/>
    </source>
</evidence>
<keyword evidence="1" id="KW-0812">Transmembrane</keyword>
<feature type="transmembrane region" description="Helical" evidence="1">
    <location>
        <begin position="81"/>
        <end position="100"/>
    </location>
</feature>
<protein>
    <submittedName>
        <fullName evidence="2">Uncharacterized protein</fullName>
    </submittedName>
</protein>
<sequence length="272" mass="29796">MLRDATEDSDTFNPIVFQLKALKIFGAIQMILGGIITLIGIISLSLDQSEKNCKFDIEFTVFNVDVGCENRSKKIIGMDGAWLGLSLWVVITGVIPLFMTKKNEYQWRSLKLAFAVCSVIGAAAVVPTIGILGLVSLIYRYLTPWALDTEARAIAIMIAAFLTFVMTITTCSYSLCCGKENGQRQAIDINIANVVPGQMTGQMAGYQLPLGYQPNPYLQDQMSSQFITGPGQYPGNRAALSGYPQYPAVQYGMIPNQHPAVESSNKLQIQEC</sequence>
<name>A0A6J8F512_MYTCO</name>
<dbReference type="EMBL" id="CACVKT020010435">
    <property type="protein sequence ID" value="CAC5426541.1"/>
    <property type="molecule type" value="Genomic_DNA"/>
</dbReference>
<gene>
    <name evidence="2" type="ORF">MCOR_58238</name>
</gene>
<dbReference type="Proteomes" id="UP000507470">
    <property type="component" value="Unassembled WGS sequence"/>
</dbReference>
<feature type="transmembrane region" description="Helical" evidence="1">
    <location>
        <begin position="151"/>
        <end position="175"/>
    </location>
</feature>
<keyword evidence="1" id="KW-0472">Membrane</keyword>
<feature type="transmembrane region" description="Helical" evidence="1">
    <location>
        <begin position="112"/>
        <end position="139"/>
    </location>
</feature>
<evidence type="ECO:0000313" key="2">
    <source>
        <dbReference type="EMBL" id="CAC5426541.1"/>
    </source>
</evidence>
<feature type="transmembrane region" description="Helical" evidence="1">
    <location>
        <begin position="21"/>
        <end position="42"/>
    </location>
</feature>
<keyword evidence="3" id="KW-1185">Reference proteome</keyword>
<dbReference type="AlphaFoldDB" id="A0A6J8F512"/>
<dbReference type="OrthoDB" id="6164286at2759"/>
<keyword evidence="1" id="KW-1133">Transmembrane helix</keyword>
<proteinExistence type="predicted"/>
<accession>A0A6J8F512</accession>
<organism evidence="2 3">
    <name type="scientific">Mytilus coruscus</name>
    <name type="common">Sea mussel</name>
    <dbReference type="NCBI Taxonomy" id="42192"/>
    <lineage>
        <taxon>Eukaryota</taxon>
        <taxon>Metazoa</taxon>
        <taxon>Spiralia</taxon>
        <taxon>Lophotrochozoa</taxon>
        <taxon>Mollusca</taxon>
        <taxon>Bivalvia</taxon>
        <taxon>Autobranchia</taxon>
        <taxon>Pteriomorphia</taxon>
        <taxon>Mytilida</taxon>
        <taxon>Mytiloidea</taxon>
        <taxon>Mytilidae</taxon>
        <taxon>Mytilinae</taxon>
        <taxon>Mytilus</taxon>
    </lineage>
</organism>
<reference evidence="2 3" key="1">
    <citation type="submission" date="2020-06" db="EMBL/GenBank/DDBJ databases">
        <authorList>
            <person name="Li R."/>
            <person name="Bekaert M."/>
        </authorList>
    </citation>
    <scope>NUCLEOTIDE SEQUENCE [LARGE SCALE GENOMIC DNA]</scope>
    <source>
        <strain evidence="3">wild</strain>
    </source>
</reference>